<protein>
    <submittedName>
        <fullName evidence="2">Uncharacterized protein</fullName>
    </submittedName>
</protein>
<name>A0A1A8YNP9_PLAOA</name>
<gene>
    <name evidence="1" type="ORF">POVWA1_011880</name>
    <name evidence="2" type="ORF">POVWA2_012580</name>
</gene>
<evidence type="ECO:0000313" key="1">
    <source>
        <dbReference type="EMBL" id="SBT32376.1"/>
    </source>
</evidence>
<proteinExistence type="predicted"/>
<dbReference type="EMBL" id="FLRE01000049">
    <property type="protein sequence ID" value="SBT33020.1"/>
    <property type="molecule type" value="Genomic_DNA"/>
</dbReference>
<evidence type="ECO:0000313" key="2">
    <source>
        <dbReference type="EMBL" id="SBT33020.1"/>
    </source>
</evidence>
<sequence>MAKFFCSIFKFFVHVFCCTLCTEYSVCFLPKALLAPLSIISLIRKKKKKKKNCDIYNLGTSQNRTRPSLSPSPTIYIRVEYYPVSLLLKNLENGKSTEKSISSLFHSFSFSQDNTMCHVKKPIS</sequence>
<accession>A0A1A8YNP9</accession>
<organism evidence="2 3">
    <name type="scientific">Plasmodium ovale wallikeri</name>
    <dbReference type="NCBI Taxonomy" id="864142"/>
    <lineage>
        <taxon>Eukaryota</taxon>
        <taxon>Sar</taxon>
        <taxon>Alveolata</taxon>
        <taxon>Apicomplexa</taxon>
        <taxon>Aconoidasida</taxon>
        <taxon>Haemosporida</taxon>
        <taxon>Plasmodiidae</taxon>
        <taxon>Plasmodium</taxon>
        <taxon>Plasmodium (Plasmodium)</taxon>
    </lineage>
</organism>
<dbReference type="AlphaFoldDB" id="A0A1A8YNP9"/>
<reference evidence="2" key="2">
    <citation type="submission" date="2016-05" db="EMBL/GenBank/DDBJ databases">
        <authorList>
            <person name="Lavstsen T."/>
            <person name="Jespersen J.S."/>
        </authorList>
    </citation>
    <scope>NUCLEOTIDE SEQUENCE [LARGE SCALE GENOMIC DNA]</scope>
</reference>
<dbReference type="Proteomes" id="UP000078555">
    <property type="component" value="Unassembled WGS sequence"/>
</dbReference>
<dbReference type="Proteomes" id="UP000078550">
    <property type="component" value="Unassembled WGS sequence"/>
</dbReference>
<reference evidence="3 4" key="1">
    <citation type="submission" date="2016-05" db="EMBL/GenBank/DDBJ databases">
        <authorList>
            <person name="Naeem Raeece"/>
        </authorList>
    </citation>
    <scope>NUCLEOTIDE SEQUENCE [LARGE SCALE GENOMIC DNA]</scope>
</reference>
<dbReference type="EMBL" id="FLRD01000037">
    <property type="protein sequence ID" value="SBT32376.1"/>
    <property type="molecule type" value="Genomic_DNA"/>
</dbReference>
<keyword evidence="4" id="KW-1185">Reference proteome</keyword>
<evidence type="ECO:0000313" key="4">
    <source>
        <dbReference type="Proteomes" id="UP000078555"/>
    </source>
</evidence>
<evidence type="ECO:0000313" key="3">
    <source>
        <dbReference type="Proteomes" id="UP000078550"/>
    </source>
</evidence>